<dbReference type="EMBL" id="CALSDN010000004">
    <property type="protein sequence ID" value="CAH6720506.1"/>
    <property type="molecule type" value="Genomic_DNA"/>
</dbReference>
<protein>
    <submittedName>
        <fullName evidence="1">Uncharacterized protein</fullName>
    </submittedName>
</protein>
<sequence>MSSNTTPKKLRRKPPPLMVSEVVDTDSNTYSAPSSAVSNNFSINTIGTGPSTYYDQQTPFRSPGINDYKYTQNIGRSPRTLKGPQALFDPSINEEEIVSMGTPKPMGPKELPEYYDDSMTHQFDDDDTPPYPISDPVEELISQTNSLSPFETRSRNNDILNQSLTTPTKIPSLYNHTSLSPELLSGRPPLINRSNSPSPTRNHTFNGRNVPTNSFPRSQTLSIPRNPSPERPGRGASSRSPSPKKVYGRSPSLMYDFEMPETYEDNDYEVDNTYYGEEHVSYEMYDDEDYYDDGNESPTSKLFDFSMLPDLPSSSATGTSPTKRMTLHSAISFVKGPNYVEEVNRNATIRKNDALPPVPLDLPKLPFASSSLVSSHFSMCENVWSLSKIFQWCLKLRTWLHDSFISKKEFKKALIKLLVYHKRDVPLETLGPNVDQIIATFLKIGAITFNYGTSPDEDGVKPLPVPEENKTGASRSNPGVELHDDVEVTGVLVDLTSCYCYEKDHQSDKLTINGVKLHCASSRCYINRVLDYEIKFRQTDISEIVLGEDWASHWKLTADDLKRFDKNMAKRQSLLFDLLRYEQTFIQRAKVFVEIVGPEFIKTVKILIGSSDVISVNKFDDDILEPGRELLKIHQKSLFEPLLKILISNGKFIKDVVDIGNIYYNWSQVVKPSLLRYIGTMPMIEELMKIQSIKRWVDTNVRDLPKVKELKVNGSLLFISTFNSRYQQLPLQLNDIKSSFEDNDSETLALIKAIEGIKKTATKVNEMKHHADNIHSLRRIQKQLVWGKNIPQININFKSENRHIFHRGDVNRKSDLKISSSANHIVLLDNYLLITERVKSSKNHLVSYRIIELPIPIEFLLVEVKERETPTIELNNLTRNLTSSSPTNSPKHESNEDPSVYPFKIRYAGRGKNNSFTFFSRSERDRDIWIESLTKARSNLCLRLSKNEPYGVRLISNTCFAYEEANRINKLPIISPHDLVEPMIKESLNVLNNLGYSGVDIYNFNNASNHVAYSTVLSSASFFFNNTKFTFIGTATGVYCTDMNNEWKRIISVNDTTKISVLPTMNLALMLNGGNLKYFPLDVLIKYYYGKKDSISSVSITNEAISFFEIGIHREIHMLFFAKKKGNSGSTNFKVYIPETDNDGIFSCFKLVKKFYVQAECFGISIFNSSFAVHTSKGIEILELDKLLPRSIPELPFTDKKIDGYTRRSDDNSNDIENIRRLIYSSGSKPLGMFKLNNNSEFILVYNECAIFINKHGKLSRFKILKFDYKAKYINFMNNHLFVVCDEVIEIWSISDFVKGTNRLIQVIIGKDIKMLNDNLTLSMANPLIPGLQLIVSLYNKSV</sequence>
<reference evidence="1" key="1">
    <citation type="submission" date="2022-06" db="EMBL/GenBank/DDBJ databases">
        <authorList>
            <person name="Legras J.-L."/>
            <person name="Devillers H."/>
            <person name="Grondin C."/>
        </authorList>
    </citation>
    <scope>NUCLEOTIDE SEQUENCE</scope>
    <source>
        <strain evidence="1">CLIB 1444</strain>
    </source>
</reference>
<evidence type="ECO:0000313" key="1">
    <source>
        <dbReference type="EMBL" id="CAH6720506.1"/>
    </source>
</evidence>
<organism evidence="1 2">
    <name type="scientific">[Candida] jaroonii</name>
    <dbReference type="NCBI Taxonomy" id="467808"/>
    <lineage>
        <taxon>Eukaryota</taxon>
        <taxon>Fungi</taxon>
        <taxon>Dikarya</taxon>
        <taxon>Ascomycota</taxon>
        <taxon>Saccharomycotina</taxon>
        <taxon>Pichiomycetes</taxon>
        <taxon>Debaryomycetaceae</taxon>
        <taxon>Yamadazyma</taxon>
    </lineage>
</organism>
<gene>
    <name evidence="1" type="ORF">CLIB1444_04S01596</name>
</gene>
<dbReference type="Proteomes" id="UP001152531">
    <property type="component" value="Unassembled WGS sequence"/>
</dbReference>
<accession>A0ACA9Y6K1</accession>
<keyword evidence="2" id="KW-1185">Reference proteome</keyword>
<comment type="caution">
    <text evidence="1">The sequence shown here is derived from an EMBL/GenBank/DDBJ whole genome shotgun (WGS) entry which is preliminary data.</text>
</comment>
<evidence type="ECO:0000313" key="2">
    <source>
        <dbReference type="Proteomes" id="UP001152531"/>
    </source>
</evidence>
<name>A0ACA9Y6K1_9ASCO</name>
<proteinExistence type="predicted"/>